<dbReference type="Proteomes" id="UP000439113">
    <property type="component" value="Unassembled WGS sequence"/>
</dbReference>
<sequence length="90" mass="10051">MNRTKLARWTGLAMLTFAAVASPQIVLAQGTPEQRSACQDDAMNYCGPEIPNVQLIEACLESRMSQLSPACRAEFQPNRKTQLRSEHFPQ</sequence>
<accession>A0A6N8DRS1</accession>
<feature type="signal peptide" evidence="1">
    <location>
        <begin position="1"/>
        <end position="28"/>
    </location>
</feature>
<feature type="chain" id="PRO_5026994798" description="Cysteine rich repeat-containing protein" evidence="1">
    <location>
        <begin position="29"/>
        <end position="90"/>
    </location>
</feature>
<comment type="caution">
    <text evidence="2">The sequence shown here is derived from an EMBL/GenBank/DDBJ whole genome shotgun (WGS) entry which is preliminary data.</text>
</comment>
<dbReference type="OrthoDB" id="8245037at2"/>
<dbReference type="EMBL" id="WNKS01000028">
    <property type="protein sequence ID" value="MTV33159.1"/>
    <property type="molecule type" value="Genomic_DNA"/>
</dbReference>
<name>A0A6N8DRS1_RHOAC</name>
<evidence type="ECO:0000313" key="3">
    <source>
        <dbReference type="Proteomes" id="UP000439113"/>
    </source>
</evidence>
<proteinExistence type="predicted"/>
<reference evidence="2 3" key="1">
    <citation type="submission" date="2019-11" db="EMBL/GenBank/DDBJ databases">
        <title>Whole-genome sequence of a Rhodoblastus acidophilus DSM 142.</title>
        <authorList>
            <person name="Kyndt J.A."/>
            <person name="Meyer T.E."/>
        </authorList>
    </citation>
    <scope>NUCLEOTIDE SEQUENCE [LARGE SCALE GENOMIC DNA]</scope>
    <source>
        <strain evidence="2 3">DSM 142</strain>
    </source>
</reference>
<organism evidence="2 3">
    <name type="scientific">Rhodoblastus acidophilus</name>
    <name type="common">Rhodopseudomonas acidophila</name>
    <dbReference type="NCBI Taxonomy" id="1074"/>
    <lineage>
        <taxon>Bacteria</taxon>
        <taxon>Pseudomonadati</taxon>
        <taxon>Pseudomonadota</taxon>
        <taxon>Alphaproteobacteria</taxon>
        <taxon>Hyphomicrobiales</taxon>
        <taxon>Rhodoblastaceae</taxon>
        <taxon>Rhodoblastus</taxon>
    </lineage>
</organism>
<keyword evidence="1" id="KW-0732">Signal</keyword>
<dbReference type="AlphaFoldDB" id="A0A6N8DRS1"/>
<evidence type="ECO:0000313" key="2">
    <source>
        <dbReference type="EMBL" id="MTV33159.1"/>
    </source>
</evidence>
<dbReference type="RefSeq" id="WP_155447839.1">
    <property type="nucleotide sequence ID" value="NZ_JAOQNR010000020.1"/>
</dbReference>
<protein>
    <recommendedName>
        <fullName evidence="4">Cysteine rich repeat-containing protein</fullName>
    </recommendedName>
</protein>
<evidence type="ECO:0000256" key="1">
    <source>
        <dbReference type="SAM" id="SignalP"/>
    </source>
</evidence>
<gene>
    <name evidence="2" type="ORF">GJ654_19445</name>
</gene>
<evidence type="ECO:0008006" key="4">
    <source>
        <dbReference type="Google" id="ProtNLM"/>
    </source>
</evidence>